<accession>A0AAD9ZIV6</accession>
<organism evidence="2 3">
    <name type="scientific">Lepraria neglecta</name>
    <dbReference type="NCBI Taxonomy" id="209136"/>
    <lineage>
        <taxon>Eukaryota</taxon>
        <taxon>Fungi</taxon>
        <taxon>Dikarya</taxon>
        <taxon>Ascomycota</taxon>
        <taxon>Pezizomycotina</taxon>
        <taxon>Lecanoromycetes</taxon>
        <taxon>OSLEUM clade</taxon>
        <taxon>Lecanoromycetidae</taxon>
        <taxon>Lecanorales</taxon>
        <taxon>Lecanorineae</taxon>
        <taxon>Stereocaulaceae</taxon>
        <taxon>Lepraria</taxon>
    </lineage>
</organism>
<dbReference type="Proteomes" id="UP001276659">
    <property type="component" value="Unassembled WGS sequence"/>
</dbReference>
<protein>
    <submittedName>
        <fullName evidence="2">Uncharacterized protein</fullName>
    </submittedName>
</protein>
<dbReference type="EMBL" id="JASNWA010000003">
    <property type="protein sequence ID" value="KAK3178252.1"/>
    <property type="molecule type" value="Genomic_DNA"/>
</dbReference>
<gene>
    <name evidence="2" type="ORF">OEA41_000385</name>
</gene>
<proteinExistence type="predicted"/>
<sequence>MDTSHNEKPVIGASIVHLELPITPSKLSLGKKPSFDTISPCSSNLTTSEYPNTKEEDYDPISNSQHPFSAFYSHPTTRTSLEQAQSQSKIHIAVYQNDLESGSRIMQAEAVPEVGYHHKEDDKVWPCAETLRKKKLAMEQKGRGCSPFKRLSKKQKIVVHTIIVILLIATITGLGVGISKAVGGGVFRTTKNSNAPIGNGD</sequence>
<evidence type="ECO:0000313" key="3">
    <source>
        <dbReference type="Proteomes" id="UP001276659"/>
    </source>
</evidence>
<feature type="transmembrane region" description="Helical" evidence="1">
    <location>
        <begin position="157"/>
        <end position="178"/>
    </location>
</feature>
<keyword evidence="3" id="KW-1185">Reference proteome</keyword>
<keyword evidence="1" id="KW-0472">Membrane</keyword>
<evidence type="ECO:0000256" key="1">
    <source>
        <dbReference type="SAM" id="Phobius"/>
    </source>
</evidence>
<keyword evidence="1" id="KW-0812">Transmembrane</keyword>
<comment type="caution">
    <text evidence="2">The sequence shown here is derived from an EMBL/GenBank/DDBJ whole genome shotgun (WGS) entry which is preliminary data.</text>
</comment>
<name>A0AAD9ZIV6_9LECA</name>
<dbReference type="AlphaFoldDB" id="A0AAD9ZIV6"/>
<evidence type="ECO:0000313" key="2">
    <source>
        <dbReference type="EMBL" id="KAK3178252.1"/>
    </source>
</evidence>
<reference evidence="2" key="1">
    <citation type="submission" date="2022-11" db="EMBL/GenBank/DDBJ databases">
        <title>Chromosomal genome sequence assembly and mating type (MAT) locus characterization of the leprose asexual lichenized fungus Lepraria neglecta (Nyl.) Erichsen.</title>
        <authorList>
            <person name="Allen J.L."/>
            <person name="Pfeffer B."/>
        </authorList>
    </citation>
    <scope>NUCLEOTIDE SEQUENCE</scope>
    <source>
        <strain evidence="2">Allen 5258</strain>
    </source>
</reference>
<keyword evidence="1" id="KW-1133">Transmembrane helix</keyword>